<dbReference type="RefSeq" id="WP_314208055.1">
    <property type="nucleotide sequence ID" value="NZ_JAVTLL010000068.1"/>
</dbReference>
<evidence type="ECO:0000256" key="2">
    <source>
        <dbReference type="SAM" id="Phobius"/>
    </source>
</evidence>
<reference evidence="4" key="1">
    <citation type="submission" date="2023-07" db="EMBL/GenBank/DDBJ databases">
        <title>Draft genome sequence of the endophytic actinobacterium Streptomyces justiciae WPN32, a potential antibiotic producer.</title>
        <authorList>
            <person name="Yasawong M."/>
            <person name="Pana W."/>
            <person name="Ganta P."/>
            <person name="Santapan N."/>
            <person name="Songngamsuk T."/>
            <person name="Phatcharaharikarn M."/>
            <person name="Kerdtoob S."/>
            <person name="Nantapong N."/>
        </authorList>
    </citation>
    <scope>NUCLEOTIDE SEQUENCE [LARGE SCALE GENOMIC DNA]</scope>
    <source>
        <strain evidence="4">WPN32</strain>
    </source>
</reference>
<sequence>MADELDLLRRANPVPVDGPHFGDGPLDHHAERQLDRLLGQRTSRRPRLYWGLAATGVVAALVSALLFTGQTTAPAIAAPRPLVVRADSTPVPLETLAERARAADGSAELRKGTHVRTWSLGMSDDKPPITYPEERIVRWNADDSHTETVDDGHDRTTRTYPPSWSDAPPQSPPPHDVARLRAYLQEAAYSKTPLDTGELLDAVDYVLDTWQLGARESAALAQLLADADGLKPVGQVTDRLGRRGQAYVYEQSATRKMLIMDPATGAVLGLEATFTKAEPEYGVKAGDVMDYSAWTR</sequence>
<evidence type="ECO:0000313" key="4">
    <source>
        <dbReference type="Proteomes" id="UP001257948"/>
    </source>
</evidence>
<accession>A0ABU3M8J8</accession>
<protein>
    <submittedName>
        <fullName evidence="3">CU044_5270 family protein</fullName>
    </submittedName>
</protein>
<evidence type="ECO:0000256" key="1">
    <source>
        <dbReference type="SAM" id="MobiDB-lite"/>
    </source>
</evidence>
<dbReference type="EMBL" id="JAVTLL010000068">
    <property type="protein sequence ID" value="MDT7847845.1"/>
    <property type="molecule type" value="Genomic_DNA"/>
</dbReference>
<gene>
    <name evidence="3" type="ORF">RQC66_44800</name>
</gene>
<keyword evidence="2" id="KW-0472">Membrane</keyword>
<feature type="region of interest" description="Disordered" evidence="1">
    <location>
        <begin position="142"/>
        <end position="174"/>
    </location>
</feature>
<proteinExistence type="predicted"/>
<keyword evidence="4" id="KW-1185">Reference proteome</keyword>
<feature type="transmembrane region" description="Helical" evidence="2">
    <location>
        <begin position="48"/>
        <end position="67"/>
    </location>
</feature>
<dbReference type="InterPro" id="IPR047789">
    <property type="entry name" value="CU044_5270-like"/>
</dbReference>
<comment type="caution">
    <text evidence="3">The sequence shown here is derived from an EMBL/GenBank/DDBJ whole genome shotgun (WGS) entry which is preliminary data.</text>
</comment>
<dbReference type="Proteomes" id="UP001257948">
    <property type="component" value="Unassembled WGS sequence"/>
</dbReference>
<name>A0ABU3M8J8_9ACTN</name>
<organism evidence="3 4">
    <name type="scientific">Streptomyces justiciae</name>
    <dbReference type="NCBI Taxonomy" id="2780140"/>
    <lineage>
        <taxon>Bacteria</taxon>
        <taxon>Bacillati</taxon>
        <taxon>Actinomycetota</taxon>
        <taxon>Actinomycetes</taxon>
        <taxon>Kitasatosporales</taxon>
        <taxon>Streptomycetaceae</taxon>
        <taxon>Streptomyces</taxon>
    </lineage>
</organism>
<keyword evidence="2" id="KW-1133">Transmembrane helix</keyword>
<keyword evidence="2" id="KW-0812">Transmembrane</keyword>
<evidence type="ECO:0000313" key="3">
    <source>
        <dbReference type="EMBL" id="MDT7847845.1"/>
    </source>
</evidence>
<feature type="compositionally biased region" description="Basic and acidic residues" evidence="1">
    <location>
        <begin position="142"/>
        <end position="157"/>
    </location>
</feature>
<dbReference type="NCBIfam" id="NF038083">
    <property type="entry name" value="CU044_5270_fam"/>
    <property type="match status" value="1"/>
</dbReference>